<dbReference type="Proteomes" id="UP000176770">
    <property type="component" value="Unassembled WGS sequence"/>
</dbReference>
<evidence type="ECO:0000313" key="2">
    <source>
        <dbReference type="Proteomes" id="UP000176770"/>
    </source>
</evidence>
<dbReference type="EMBL" id="MHOK01000009">
    <property type="protein sequence ID" value="OGZ62082.1"/>
    <property type="molecule type" value="Genomic_DNA"/>
</dbReference>
<organism evidence="1 2">
    <name type="scientific">Candidatus Spechtbacteria bacterium RIFCSPLOWO2_12_FULL_38_22</name>
    <dbReference type="NCBI Taxonomy" id="1802165"/>
    <lineage>
        <taxon>Bacteria</taxon>
        <taxon>Candidatus Spechtiibacteriota</taxon>
    </lineage>
</organism>
<name>A0A1G2HHV8_9BACT</name>
<proteinExistence type="predicted"/>
<accession>A0A1G2HHV8</accession>
<protein>
    <submittedName>
        <fullName evidence="1">Uncharacterized protein</fullName>
    </submittedName>
</protein>
<reference evidence="1 2" key="1">
    <citation type="journal article" date="2016" name="Nat. Commun.">
        <title>Thousands of microbial genomes shed light on interconnected biogeochemical processes in an aquifer system.</title>
        <authorList>
            <person name="Anantharaman K."/>
            <person name="Brown C.T."/>
            <person name="Hug L.A."/>
            <person name="Sharon I."/>
            <person name="Castelle C.J."/>
            <person name="Probst A.J."/>
            <person name="Thomas B.C."/>
            <person name="Singh A."/>
            <person name="Wilkins M.J."/>
            <person name="Karaoz U."/>
            <person name="Brodie E.L."/>
            <person name="Williams K.H."/>
            <person name="Hubbard S.S."/>
            <person name="Banfield J.F."/>
        </authorList>
    </citation>
    <scope>NUCLEOTIDE SEQUENCE [LARGE SCALE GENOMIC DNA]</scope>
</reference>
<evidence type="ECO:0000313" key="1">
    <source>
        <dbReference type="EMBL" id="OGZ62082.1"/>
    </source>
</evidence>
<comment type="caution">
    <text evidence="1">The sequence shown here is derived from an EMBL/GenBank/DDBJ whole genome shotgun (WGS) entry which is preliminary data.</text>
</comment>
<sequence>MQGNQENLELNQIQVSLAEFLRTYNKNIPTGFPRVTTTALKKFQTTHPALFKRNNMWSIDQHRKKVIDWFPSHRNES</sequence>
<gene>
    <name evidence="1" type="ORF">A3F94_02520</name>
</gene>
<dbReference type="AlphaFoldDB" id="A0A1G2HHV8"/>